<reference evidence="15 16" key="1">
    <citation type="submission" date="2020-08" db="EMBL/GenBank/DDBJ databases">
        <title>novel species in genus Nocardioides.</title>
        <authorList>
            <person name="Zhang G."/>
        </authorList>
    </citation>
    <scope>NUCLEOTIDE SEQUENCE [LARGE SCALE GENOMIC DNA]</scope>
    <source>
        <strain evidence="15 16">SC8A-24</strain>
    </source>
</reference>
<dbReference type="InterPro" id="IPR036097">
    <property type="entry name" value="HisK_dim/P_sf"/>
</dbReference>
<sequence length="1075" mass="116727">MDLDALYRDVVETAPDGIWVFDLEGRIRYANPALARMIGTTQAEAQRLTVFDTLDEAGQRQFAAHLAELREGSINEREVEVRLQRLDGTATWVLARESALHGPDGELTGVLHRMTDWSDRRRDLEELVESRGRLAEAHRIARLGSWSWDLVHDQVTASPEIHELYGLAPGEFPSSYDGFLGLVHEEDRDQVDREVRRALECSEPFVWVARLRGTGDWVWTRGRGVVHRDPDGRAVAMSGTHQDITETKQAELALVDQVNQNVLMQAVASAANEARSLDDLLSQARDLVLLHDDWERARGFVPDQDGTGIHPYYVSDEDRRTDEEDPERIAREQALAERAHAEGRSVWDDRRLSIAFPVSYAGRVHAVVVITSAPPLYRHDMIQEMVDLVAVQMARVAEREQAERELAAARDEAMEASRQKSEFLATMSHEIRTPLNGVIGLNDLLLRTGLDAAQLRLASGVQVASRALLGVINDVLDFSKIEAGRLELERVDFEVRPVFDRVAAVMAESARARGLELIVSCSPEVPEVLAGDPTRLAQVLTNLVSNAVKFTEEGEVYVRATSAPADHGRTRLDVEVADTGIGVDPLKAAGLFEPFTQADASTTRVYGGTGLGLAISKEIVGALDGQIRFTPNPGGGSIFSFSALLDEPAGTAPDPGDAYARTWLAGQRVLVVDDNAHNRLILEEQLRWWHVRTVAVASADEAEAALAEALAAGDPFDGALLDMAMPVRDGLDLARAVRRDPAYDALTLVMLTSFTTLDPDDVAAAGVSGFLTKPVLAPALRGVLVSALAGVEATPTVPEQEPQAGAEQRVLVVEDNPVNQMVASGLLESMGYEVLTAEDGIVALEVLARQRVDAVLMDVQMPRLDGYAATRELRRREGEGPRLPVIAMTAAAVEGERERCLAAGMDDFLTKPVDPVTLGSVLAQWVGSTRSTPVPRYETAPPMEEEPVEMPPSDPVDGLDVERLDMLRDLDPGSTAYLDRAIGNFLANSGPAVERLRGLVAEDDADGMRQVAHKLAGSALNLGVVEVGAAARELEFLGDVGTTEGAAPLLDALDASVQRGQALLASYRAAYFPAG</sequence>
<feature type="domain" description="HPt" evidence="14">
    <location>
        <begin position="974"/>
        <end position="1067"/>
    </location>
</feature>
<dbReference type="Pfam" id="PF00989">
    <property type="entry name" value="PAS"/>
    <property type="match status" value="1"/>
</dbReference>
<feature type="domain" description="PAC" evidence="13">
    <location>
        <begin position="77"/>
        <end position="129"/>
    </location>
</feature>
<dbReference type="CDD" id="cd17546">
    <property type="entry name" value="REC_hyHK_CKI1_RcsC-like"/>
    <property type="match status" value="1"/>
</dbReference>
<dbReference type="SUPFAM" id="SSF55874">
    <property type="entry name" value="ATPase domain of HSP90 chaperone/DNA topoisomerase II/histidine kinase"/>
    <property type="match status" value="1"/>
</dbReference>
<dbReference type="SUPFAM" id="SSF47384">
    <property type="entry name" value="Homodimeric domain of signal transducing histidine kinase"/>
    <property type="match status" value="1"/>
</dbReference>
<evidence type="ECO:0000259" key="12">
    <source>
        <dbReference type="PROSITE" id="PS50112"/>
    </source>
</evidence>
<feature type="domain" description="Histidine kinase" evidence="10">
    <location>
        <begin position="426"/>
        <end position="647"/>
    </location>
</feature>
<dbReference type="CDD" id="cd16922">
    <property type="entry name" value="HATPase_EvgS-ArcB-TorS-like"/>
    <property type="match status" value="1"/>
</dbReference>
<dbReference type="InterPro" id="IPR005467">
    <property type="entry name" value="His_kinase_dom"/>
</dbReference>
<proteinExistence type="predicted"/>
<dbReference type="InterPro" id="IPR003661">
    <property type="entry name" value="HisK_dim/P_dom"/>
</dbReference>
<dbReference type="SUPFAM" id="SSF47226">
    <property type="entry name" value="Histidine-containing phosphotransfer domain, HPT domain"/>
    <property type="match status" value="1"/>
</dbReference>
<dbReference type="CDD" id="cd00130">
    <property type="entry name" value="PAS"/>
    <property type="match status" value="2"/>
</dbReference>
<feature type="domain" description="PAS" evidence="12">
    <location>
        <begin position="158"/>
        <end position="202"/>
    </location>
</feature>
<dbReference type="SMART" id="SM00091">
    <property type="entry name" value="PAS"/>
    <property type="match status" value="2"/>
</dbReference>
<feature type="domain" description="Response regulatory" evidence="11">
    <location>
        <begin position="668"/>
        <end position="788"/>
    </location>
</feature>
<dbReference type="Gene3D" id="1.20.120.160">
    <property type="entry name" value="HPT domain"/>
    <property type="match status" value="1"/>
</dbReference>
<evidence type="ECO:0000256" key="6">
    <source>
        <dbReference type="ARBA" id="ARBA00023012"/>
    </source>
</evidence>
<keyword evidence="5" id="KW-0418">Kinase</keyword>
<dbReference type="InterPro" id="IPR003594">
    <property type="entry name" value="HATPase_dom"/>
</dbReference>
<dbReference type="SMART" id="SM00388">
    <property type="entry name" value="HisKA"/>
    <property type="match status" value="1"/>
</dbReference>
<dbReference type="SUPFAM" id="SSF55785">
    <property type="entry name" value="PYP-like sensor domain (PAS domain)"/>
    <property type="match status" value="2"/>
</dbReference>
<feature type="domain" description="PAC" evidence="13">
    <location>
        <begin position="202"/>
        <end position="256"/>
    </location>
</feature>
<evidence type="ECO:0000256" key="2">
    <source>
        <dbReference type="ARBA" id="ARBA00004236"/>
    </source>
</evidence>
<feature type="domain" description="PAS" evidence="12">
    <location>
        <begin position="3"/>
        <end position="44"/>
    </location>
</feature>
<evidence type="ECO:0000313" key="15">
    <source>
        <dbReference type="EMBL" id="MBC2962069.1"/>
    </source>
</evidence>
<keyword evidence="16" id="KW-1185">Reference proteome</keyword>
<feature type="modified residue" description="4-aspartylphosphate" evidence="8">
    <location>
        <position position="722"/>
    </location>
</feature>
<accession>A0ABR6UC95</accession>
<feature type="region of interest" description="Disordered" evidence="9">
    <location>
        <begin position="931"/>
        <end position="955"/>
    </location>
</feature>
<protein>
    <recommendedName>
        <fullName evidence="3">histidine kinase</fullName>
        <ecNumber evidence="3">2.7.13.3</ecNumber>
    </recommendedName>
</protein>
<dbReference type="InterPro" id="IPR036890">
    <property type="entry name" value="HATPase_C_sf"/>
</dbReference>
<evidence type="ECO:0000256" key="7">
    <source>
        <dbReference type="PROSITE-ProRule" id="PRU00110"/>
    </source>
</evidence>
<dbReference type="InterPro" id="IPR035965">
    <property type="entry name" value="PAS-like_dom_sf"/>
</dbReference>
<dbReference type="PROSITE" id="PS50109">
    <property type="entry name" value="HIS_KIN"/>
    <property type="match status" value="1"/>
</dbReference>
<feature type="domain" description="Response regulatory" evidence="11">
    <location>
        <begin position="809"/>
        <end position="926"/>
    </location>
</feature>
<dbReference type="SMART" id="SM00448">
    <property type="entry name" value="REC"/>
    <property type="match status" value="2"/>
</dbReference>
<dbReference type="Pfam" id="PF01627">
    <property type="entry name" value="Hpt"/>
    <property type="match status" value="1"/>
</dbReference>
<evidence type="ECO:0000259" key="11">
    <source>
        <dbReference type="PROSITE" id="PS50110"/>
    </source>
</evidence>
<dbReference type="PANTHER" id="PTHR45339">
    <property type="entry name" value="HYBRID SIGNAL TRANSDUCTION HISTIDINE KINASE J"/>
    <property type="match status" value="1"/>
</dbReference>
<keyword evidence="5" id="KW-0808">Transferase</keyword>
<dbReference type="Pfam" id="PF00072">
    <property type="entry name" value="Response_reg"/>
    <property type="match status" value="2"/>
</dbReference>
<evidence type="ECO:0000256" key="8">
    <source>
        <dbReference type="PROSITE-ProRule" id="PRU00169"/>
    </source>
</evidence>
<gene>
    <name evidence="15" type="ORF">H7344_17390</name>
</gene>
<dbReference type="SMART" id="SM00086">
    <property type="entry name" value="PAC"/>
    <property type="match status" value="2"/>
</dbReference>
<dbReference type="Pfam" id="PF00512">
    <property type="entry name" value="HisKA"/>
    <property type="match status" value="1"/>
</dbReference>
<comment type="catalytic activity">
    <reaction evidence="1">
        <text>ATP + protein L-histidine = ADP + protein N-phospho-L-histidine.</text>
        <dbReference type="EC" id="2.7.13.3"/>
    </reaction>
</comment>
<dbReference type="InterPro" id="IPR011006">
    <property type="entry name" value="CheY-like_superfamily"/>
</dbReference>
<dbReference type="InterPro" id="IPR013767">
    <property type="entry name" value="PAS_fold"/>
</dbReference>
<dbReference type="InterPro" id="IPR013655">
    <property type="entry name" value="PAS_fold_3"/>
</dbReference>
<dbReference type="EMBL" id="JACMYC010000015">
    <property type="protein sequence ID" value="MBC2962069.1"/>
    <property type="molecule type" value="Genomic_DNA"/>
</dbReference>
<evidence type="ECO:0000256" key="9">
    <source>
        <dbReference type="SAM" id="MobiDB-lite"/>
    </source>
</evidence>
<dbReference type="SMART" id="SM00387">
    <property type="entry name" value="HATPase_c"/>
    <property type="match status" value="1"/>
</dbReference>
<dbReference type="Pfam" id="PF02518">
    <property type="entry name" value="HATPase_c"/>
    <property type="match status" value="1"/>
</dbReference>
<name>A0ABR6UC95_9ACTN</name>
<evidence type="ECO:0000256" key="3">
    <source>
        <dbReference type="ARBA" id="ARBA00012438"/>
    </source>
</evidence>
<dbReference type="InterPro" id="IPR001789">
    <property type="entry name" value="Sig_transdc_resp-reg_receiver"/>
</dbReference>
<feature type="modified residue" description="4-aspartylphosphate" evidence="8">
    <location>
        <position position="858"/>
    </location>
</feature>
<dbReference type="Gene3D" id="3.40.50.2300">
    <property type="match status" value="2"/>
</dbReference>
<dbReference type="PRINTS" id="PR00344">
    <property type="entry name" value="BCTRLSENSOR"/>
</dbReference>
<dbReference type="NCBIfam" id="TIGR00229">
    <property type="entry name" value="sensory_box"/>
    <property type="match status" value="2"/>
</dbReference>
<dbReference type="PROSITE" id="PS50894">
    <property type="entry name" value="HPT"/>
    <property type="match status" value="1"/>
</dbReference>
<evidence type="ECO:0000259" key="10">
    <source>
        <dbReference type="PROSITE" id="PS50109"/>
    </source>
</evidence>
<feature type="modified residue" description="Phosphohistidine" evidence="7">
    <location>
        <position position="1013"/>
    </location>
</feature>
<dbReference type="CDD" id="cd00082">
    <property type="entry name" value="HisKA"/>
    <property type="match status" value="1"/>
</dbReference>
<dbReference type="Proteomes" id="UP000604001">
    <property type="component" value="Unassembled WGS sequence"/>
</dbReference>
<dbReference type="SUPFAM" id="SSF55781">
    <property type="entry name" value="GAF domain-like"/>
    <property type="match status" value="1"/>
</dbReference>
<dbReference type="RefSeq" id="WP_186347257.1">
    <property type="nucleotide sequence ID" value="NZ_BMMR01000007.1"/>
</dbReference>
<keyword evidence="4 8" id="KW-0597">Phosphoprotein</keyword>
<dbReference type="InterPro" id="IPR000700">
    <property type="entry name" value="PAS-assoc_C"/>
</dbReference>
<dbReference type="InterPro" id="IPR001610">
    <property type="entry name" value="PAC"/>
</dbReference>
<dbReference type="EC" id="2.7.13.3" evidence="3"/>
<dbReference type="PROSITE" id="PS50110">
    <property type="entry name" value="RESPONSE_REGULATORY"/>
    <property type="match status" value="2"/>
</dbReference>
<evidence type="ECO:0000259" key="14">
    <source>
        <dbReference type="PROSITE" id="PS50894"/>
    </source>
</evidence>
<keyword evidence="6" id="KW-0902">Two-component regulatory system</keyword>
<comment type="subcellular location">
    <subcellularLocation>
        <location evidence="2">Cell membrane</location>
    </subcellularLocation>
</comment>
<dbReference type="InterPro" id="IPR000014">
    <property type="entry name" value="PAS"/>
</dbReference>
<evidence type="ECO:0000256" key="4">
    <source>
        <dbReference type="ARBA" id="ARBA00022553"/>
    </source>
</evidence>
<dbReference type="InterPro" id="IPR004358">
    <property type="entry name" value="Sig_transdc_His_kin-like_C"/>
</dbReference>
<dbReference type="PROSITE" id="PS50113">
    <property type="entry name" value="PAC"/>
    <property type="match status" value="2"/>
</dbReference>
<dbReference type="InterPro" id="IPR008207">
    <property type="entry name" value="Sig_transdc_His_kin_Hpt_dom"/>
</dbReference>
<dbReference type="SUPFAM" id="SSF52172">
    <property type="entry name" value="CheY-like"/>
    <property type="match status" value="2"/>
</dbReference>
<dbReference type="InterPro" id="IPR036641">
    <property type="entry name" value="HPT_dom_sf"/>
</dbReference>
<dbReference type="Gene3D" id="3.30.450.20">
    <property type="entry name" value="PAS domain"/>
    <property type="match status" value="2"/>
</dbReference>
<dbReference type="Gene3D" id="2.10.70.100">
    <property type="match status" value="1"/>
</dbReference>
<dbReference type="Gene3D" id="1.10.287.130">
    <property type="match status" value="1"/>
</dbReference>
<evidence type="ECO:0000256" key="1">
    <source>
        <dbReference type="ARBA" id="ARBA00000085"/>
    </source>
</evidence>
<dbReference type="Pfam" id="PF08447">
    <property type="entry name" value="PAS_3"/>
    <property type="match status" value="1"/>
</dbReference>
<evidence type="ECO:0000259" key="13">
    <source>
        <dbReference type="PROSITE" id="PS50113"/>
    </source>
</evidence>
<evidence type="ECO:0000256" key="5">
    <source>
        <dbReference type="ARBA" id="ARBA00022777"/>
    </source>
</evidence>
<dbReference type="PANTHER" id="PTHR45339:SF5">
    <property type="entry name" value="HISTIDINE KINASE"/>
    <property type="match status" value="1"/>
</dbReference>
<dbReference type="Gene3D" id="3.30.565.10">
    <property type="entry name" value="Histidine kinase-like ATPase, C-terminal domain"/>
    <property type="match status" value="1"/>
</dbReference>
<organism evidence="15 16">
    <name type="scientific">Nocardioides deserti</name>
    <dbReference type="NCBI Taxonomy" id="1588644"/>
    <lineage>
        <taxon>Bacteria</taxon>
        <taxon>Bacillati</taxon>
        <taxon>Actinomycetota</taxon>
        <taxon>Actinomycetes</taxon>
        <taxon>Propionibacteriales</taxon>
        <taxon>Nocardioidaceae</taxon>
        <taxon>Nocardioides</taxon>
    </lineage>
</organism>
<dbReference type="PROSITE" id="PS50112">
    <property type="entry name" value="PAS"/>
    <property type="match status" value="2"/>
</dbReference>
<evidence type="ECO:0000313" key="16">
    <source>
        <dbReference type="Proteomes" id="UP000604001"/>
    </source>
</evidence>
<comment type="caution">
    <text evidence="15">The sequence shown here is derived from an EMBL/GenBank/DDBJ whole genome shotgun (WGS) entry which is preliminary data.</text>
</comment>